<dbReference type="Proteomes" id="UP000245125">
    <property type="component" value="Unassembled WGS sequence"/>
</dbReference>
<protein>
    <recommendedName>
        <fullName evidence="3">Transporter</fullName>
    </recommendedName>
</protein>
<gene>
    <name evidence="1" type="ORF">NBG4_1110005</name>
</gene>
<keyword evidence="2" id="KW-1185">Reference proteome</keyword>
<evidence type="ECO:0008006" key="3">
    <source>
        <dbReference type="Google" id="ProtNLM"/>
    </source>
</evidence>
<accession>A0A2U3QEJ4</accession>
<reference evidence="2" key="1">
    <citation type="submission" date="2018-03" db="EMBL/GenBank/DDBJ databases">
        <authorList>
            <person name="Zecchin S."/>
        </authorList>
    </citation>
    <scope>NUCLEOTIDE SEQUENCE [LARGE SCALE GENOMIC DNA]</scope>
</reference>
<dbReference type="Pfam" id="PF13557">
    <property type="entry name" value="Phenol_MetA_deg"/>
    <property type="match status" value="1"/>
</dbReference>
<dbReference type="EMBL" id="OUUY01000015">
    <property type="protein sequence ID" value="SPP99749.1"/>
    <property type="molecule type" value="Genomic_DNA"/>
</dbReference>
<organism evidence="1 2">
    <name type="scientific">Candidatus Sulfobium mesophilum</name>
    <dbReference type="NCBI Taxonomy" id="2016548"/>
    <lineage>
        <taxon>Bacteria</taxon>
        <taxon>Pseudomonadati</taxon>
        <taxon>Nitrospirota</taxon>
        <taxon>Nitrospiria</taxon>
        <taxon>Nitrospirales</taxon>
        <taxon>Nitrospiraceae</taxon>
        <taxon>Candidatus Sulfobium</taxon>
    </lineage>
</organism>
<evidence type="ECO:0000313" key="2">
    <source>
        <dbReference type="Proteomes" id="UP000245125"/>
    </source>
</evidence>
<proteinExistence type="predicted"/>
<dbReference type="InterPro" id="IPR025737">
    <property type="entry name" value="FApF"/>
</dbReference>
<sequence>MKWRFYEKDGLSFGLKPGFTLPTGDDGKGVGAGRATYHLFFLVTREMKPWAFHFNLGYTRNENKLDENKNIWHVSAASTVEVMKDLKAVGDIGTERNASRNLNVPKAFILGGVIYSLWEDLDVDFGVKGGLTRPQDDLSILAGITWRF</sequence>
<name>A0A2U3QEJ4_9BACT</name>
<dbReference type="AlphaFoldDB" id="A0A2U3QEJ4"/>
<evidence type="ECO:0000313" key="1">
    <source>
        <dbReference type="EMBL" id="SPP99749.1"/>
    </source>
</evidence>